<evidence type="ECO:0008006" key="9">
    <source>
        <dbReference type="Google" id="ProtNLM"/>
    </source>
</evidence>
<dbReference type="AlphaFoldDB" id="A0A2N5C2B2"/>
<dbReference type="Pfam" id="PF03741">
    <property type="entry name" value="TerC"/>
    <property type="match status" value="1"/>
</dbReference>
<dbReference type="NCBIfam" id="TIGR03717">
    <property type="entry name" value="R_switched_YjbE"/>
    <property type="match status" value="1"/>
</dbReference>
<evidence type="ECO:0000256" key="4">
    <source>
        <dbReference type="ARBA" id="ARBA00022989"/>
    </source>
</evidence>
<dbReference type="Proteomes" id="UP000234341">
    <property type="component" value="Unassembled WGS sequence"/>
</dbReference>
<dbReference type="GO" id="GO:0016020">
    <property type="term" value="C:membrane"/>
    <property type="evidence" value="ECO:0007669"/>
    <property type="project" value="UniProtKB-SubCell"/>
</dbReference>
<comment type="similarity">
    <text evidence="2">Belongs to the TerC family.</text>
</comment>
<evidence type="ECO:0000256" key="2">
    <source>
        <dbReference type="ARBA" id="ARBA00007511"/>
    </source>
</evidence>
<keyword evidence="4 6" id="KW-1133">Transmembrane helix</keyword>
<proteinExistence type="inferred from homology"/>
<evidence type="ECO:0000256" key="3">
    <source>
        <dbReference type="ARBA" id="ARBA00022692"/>
    </source>
</evidence>
<feature type="transmembrane region" description="Helical" evidence="6">
    <location>
        <begin position="49"/>
        <end position="71"/>
    </location>
</feature>
<dbReference type="InterPro" id="IPR022301">
    <property type="entry name" value="Integral_membrane_YjbE"/>
</dbReference>
<keyword evidence="3 6" id="KW-0812">Transmembrane</keyword>
<dbReference type="InterPro" id="IPR005496">
    <property type="entry name" value="Integral_membrane_TerC"/>
</dbReference>
<sequence length="235" mass="24714">MEWLTDLFTMQFLTALLSIVVIDLVLAGDNAIVIALAARNLPPHLQKKAIVWGTIGAVVVRSAMTIGVVWLLKIPGLLLVGGLALVWIAYKLLAAEEDGDGHGAGAATLVGAMKTIIIADAVMGVDNVLAVAGAAHGSFLLVVLGLLISIPIVVWGSSLVLKLMSRYPSIIYIGAGVLAFTAVKMILGEPITKTFFEAQPAIKWGLYLVIVGGVLGAGYLTQKRREGNQKPAESH</sequence>
<dbReference type="OrthoDB" id="5295733at2"/>
<feature type="transmembrane region" description="Helical" evidence="6">
    <location>
        <begin position="106"/>
        <end position="125"/>
    </location>
</feature>
<dbReference type="STRING" id="82633.GCA_000974605_01613"/>
<feature type="transmembrane region" description="Helical" evidence="6">
    <location>
        <begin position="202"/>
        <end position="220"/>
    </location>
</feature>
<feature type="transmembrane region" description="Helical" evidence="6">
    <location>
        <begin position="137"/>
        <end position="157"/>
    </location>
</feature>
<dbReference type="RefSeq" id="WP_101685572.1">
    <property type="nucleotide sequence ID" value="NZ_PJRP01000029.1"/>
</dbReference>
<dbReference type="EMBL" id="PJRP01000029">
    <property type="protein sequence ID" value="PLP96362.1"/>
    <property type="molecule type" value="Genomic_DNA"/>
</dbReference>
<feature type="transmembrane region" description="Helical" evidence="6">
    <location>
        <begin position="77"/>
        <end position="94"/>
    </location>
</feature>
<accession>A0A2N5C2B2</accession>
<name>A0A2N5C2B2_9BURK</name>
<evidence type="ECO:0000256" key="1">
    <source>
        <dbReference type="ARBA" id="ARBA00004141"/>
    </source>
</evidence>
<comment type="subcellular location">
    <subcellularLocation>
        <location evidence="1">Membrane</location>
        <topology evidence="1">Multi-pass membrane protein</topology>
    </subcellularLocation>
</comment>
<dbReference type="PANTHER" id="PTHR30238:SF4">
    <property type="entry name" value="SLL1022 PROTEIN"/>
    <property type="match status" value="1"/>
</dbReference>
<evidence type="ECO:0000313" key="7">
    <source>
        <dbReference type="EMBL" id="PLP96362.1"/>
    </source>
</evidence>
<gene>
    <name evidence="7" type="ORF">CYJ10_32610</name>
</gene>
<organism evidence="7 8">
    <name type="scientific">Cupriavidus pauculus</name>
    <dbReference type="NCBI Taxonomy" id="82633"/>
    <lineage>
        <taxon>Bacteria</taxon>
        <taxon>Pseudomonadati</taxon>
        <taxon>Pseudomonadota</taxon>
        <taxon>Betaproteobacteria</taxon>
        <taxon>Burkholderiales</taxon>
        <taxon>Burkholderiaceae</taxon>
        <taxon>Cupriavidus</taxon>
    </lineage>
</organism>
<evidence type="ECO:0000313" key="8">
    <source>
        <dbReference type="Proteomes" id="UP000234341"/>
    </source>
</evidence>
<feature type="transmembrane region" description="Helical" evidence="6">
    <location>
        <begin position="169"/>
        <end position="187"/>
    </location>
</feature>
<protein>
    <recommendedName>
        <fullName evidence="9">TerC family protein</fullName>
    </recommendedName>
</protein>
<feature type="transmembrane region" description="Helical" evidence="6">
    <location>
        <begin position="12"/>
        <end position="37"/>
    </location>
</feature>
<comment type="caution">
    <text evidence="7">The sequence shown here is derived from an EMBL/GenBank/DDBJ whole genome shotgun (WGS) entry which is preliminary data.</text>
</comment>
<reference evidence="7 8" key="1">
    <citation type="submission" date="2017-12" db="EMBL/GenBank/DDBJ databases">
        <title>Genome sequence of the active heterotrophic nitrifier-denitrifier, Cupriavidus pauculus UM1.</title>
        <authorList>
            <person name="Putonti C."/>
            <person name="Castignetti D."/>
        </authorList>
    </citation>
    <scope>NUCLEOTIDE SEQUENCE [LARGE SCALE GENOMIC DNA]</scope>
    <source>
        <strain evidence="7 8">UM1</strain>
    </source>
</reference>
<evidence type="ECO:0000256" key="6">
    <source>
        <dbReference type="SAM" id="Phobius"/>
    </source>
</evidence>
<evidence type="ECO:0000256" key="5">
    <source>
        <dbReference type="ARBA" id="ARBA00023136"/>
    </source>
</evidence>
<keyword evidence="5 6" id="KW-0472">Membrane</keyword>
<dbReference type="PANTHER" id="PTHR30238">
    <property type="entry name" value="MEMBRANE BOUND PREDICTED REDOX MODULATOR"/>
    <property type="match status" value="1"/>
</dbReference>